<dbReference type="Proteomes" id="UP001344906">
    <property type="component" value="Unassembled WGS sequence"/>
</dbReference>
<feature type="domain" description="Pyridoxamine 5'-phosphate oxidase N-terminal" evidence="2">
    <location>
        <begin position="19"/>
        <end position="143"/>
    </location>
</feature>
<name>A0ABQ6G1T0_9CHLR</name>
<dbReference type="RefSeq" id="WP_338257569.1">
    <property type="nucleotide sequence ID" value="NZ_BSRI01000002.1"/>
</dbReference>
<dbReference type="NCBIfam" id="TIGR03667">
    <property type="entry name" value="Rv3369"/>
    <property type="match status" value="1"/>
</dbReference>
<gene>
    <name evidence="3" type="ORF">KDH_73030</name>
</gene>
<accession>A0ABQ6G1T0</accession>
<dbReference type="InterPro" id="IPR019966">
    <property type="entry name" value="F420-dep_enz_PPOX_Rv3369"/>
</dbReference>
<comment type="caution">
    <text evidence="3">The sequence shown here is derived from an EMBL/GenBank/DDBJ whole genome shotgun (WGS) entry which is preliminary data.</text>
</comment>
<dbReference type="EMBL" id="BSRI01000002">
    <property type="protein sequence ID" value="GLV60484.1"/>
    <property type="molecule type" value="Genomic_DNA"/>
</dbReference>
<dbReference type="InterPro" id="IPR012349">
    <property type="entry name" value="Split_barrel_FMN-bd"/>
</dbReference>
<organism evidence="3 4">
    <name type="scientific">Dictyobacter halimunensis</name>
    <dbReference type="NCBI Taxonomy" id="3026934"/>
    <lineage>
        <taxon>Bacteria</taxon>
        <taxon>Bacillati</taxon>
        <taxon>Chloroflexota</taxon>
        <taxon>Ktedonobacteria</taxon>
        <taxon>Ktedonobacterales</taxon>
        <taxon>Dictyobacteraceae</taxon>
        <taxon>Dictyobacter</taxon>
    </lineage>
</organism>
<evidence type="ECO:0000256" key="1">
    <source>
        <dbReference type="ARBA" id="ARBA00023002"/>
    </source>
</evidence>
<evidence type="ECO:0000313" key="3">
    <source>
        <dbReference type="EMBL" id="GLV60484.1"/>
    </source>
</evidence>
<evidence type="ECO:0000313" key="4">
    <source>
        <dbReference type="Proteomes" id="UP001344906"/>
    </source>
</evidence>
<protein>
    <recommendedName>
        <fullName evidence="2">Pyridoxamine 5'-phosphate oxidase N-terminal domain-containing protein</fullName>
    </recommendedName>
</protein>
<dbReference type="InterPro" id="IPR052019">
    <property type="entry name" value="F420H2_bilvrd_red/Heme_oxyg"/>
</dbReference>
<dbReference type="PANTHER" id="PTHR35176:SF6">
    <property type="entry name" value="HEME OXYGENASE HI_0854-RELATED"/>
    <property type="match status" value="1"/>
</dbReference>
<dbReference type="Pfam" id="PF01243">
    <property type="entry name" value="PNPOx_N"/>
    <property type="match status" value="1"/>
</dbReference>
<evidence type="ECO:0000259" key="2">
    <source>
        <dbReference type="Pfam" id="PF01243"/>
    </source>
</evidence>
<dbReference type="Gene3D" id="2.30.110.10">
    <property type="entry name" value="Electron Transport, Fmn-binding Protein, Chain A"/>
    <property type="match status" value="1"/>
</dbReference>
<dbReference type="PANTHER" id="PTHR35176">
    <property type="entry name" value="HEME OXYGENASE HI_0854-RELATED"/>
    <property type="match status" value="1"/>
</dbReference>
<keyword evidence="1" id="KW-0560">Oxidoreductase</keyword>
<dbReference type="SUPFAM" id="SSF50475">
    <property type="entry name" value="FMN-binding split barrel"/>
    <property type="match status" value="1"/>
</dbReference>
<sequence>MTFQFPDDSTIFGQSVRWRVHEEYLIWLTTVDMRGVPQPTPVWFWWDEAASNFLVYSLANARRLDVVRRNPQVALHFDGYGTGSGIIVFTAHADISPDEVPADQHPQYLAKYQHWMTSKFGSPEQFAAEYAVALRITPSKVRGSHF</sequence>
<keyword evidence="4" id="KW-1185">Reference proteome</keyword>
<dbReference type="InterPro" id="IPR011576">
    <property type="entry name" value="Pyridox_Oxase_N"/>
</dbReference>
<reference evidence="3 4" key="1">
    <citation type="submission" date="2023-02" db="EMBL/GenBank/DDBJ databases">
        <title>Dictyobacter halimunensis sp. nov., a new member of the class Ktedonobacteria from forest soil in a geothermal area.</title>
        <authorList>
            <person name="Rachmania M.K."/>
            <person name="Ningsih F."/>
            <person name="Sakai Y."/>
            <person name="Yabe S."/>
            <person name="Yokota A."/>
            <person name="Sjamsuridzal W."/>
        </authorList>
    </citation>
    <scope>NUCLEOTIDE SEQUENCE [LARGE SCALE GENOMIC DNA]</scope>
    <source>
        <strain evidence="3 4">S3.2.2.5</strain>
    </source>
</reference>
<proteinExistence type="predicted"/>